<reference evidence="3 4" key="1">
    <citation type="submission" date="2015-01" db="EMBL/GenBank/DDBJ databases">
        <title>Genome sequence of Mycobacterium llatzerense and Mycobacterium immunogenum recovered from brain abscess.</title>
        <authorList>
            <person name="Greninger A.L."/>
            <person name="Langelier C."/>
            <person name="Cunningham G."/>
            <person name="Chiu C.Y."/>
            <person name="Miller S."/>
        </authorList>
    </citation>
    <scope>NUCLEOTIDE SEQUENCE [LARGE SCALE GENOMIC DNA]</scope>
    <source>
        <strain evidence="3 4">CLUC14</strain>
    </source>
</reference>
<dbReference type="CDD" id="cd05288">
    <property type="entry name" value="PGDH"/>
    <property type="match status" value="1"/>
</dbReference>
<dbReference type="Gene3D" id="3.40.50.720">
    <property type="entry name" value="NAD(P)-binding Rossmann-like Domain"/>
    <property type="match status" value="1"/>
</dbReference>
<proteinExistence type="predicted"/>
<evidence type="ECO:0000256" key="1">
    <source>
        <dbReference type="ARBA" id="ARBA00023002"/>
    </source>
</evidence>
<evidence type="ECO:0000259" key="2">
    <source>
        <dbReference type="SMART" id="SM00829"/>
    </source>
</evidence>
<dbReference type="STRING" id="280871.TL10_28950"/>
<dbReference type="Pfam" id="PF00107">
    <property type="entry name" value="ADH_zinc_N"/>
    <property type="match status" value="1"/>
</dbReference>
<dbReference type="EMBL" id="JXST01000077">
    <property type="protein sequence ID" value="KIU13612.1"/>
    <property type="molecule type" value="Genomic_DNA"/>
</dbReference>
<feature type="domain" description="Enoyl reductase (ER)" evidence="2">
    <location>
        <begin position="20"/>
        <end position="339"/>
    </location>
</feature>
<comment type="caution">
    <text evidence="3">The sequence shown here is derived from an EMBL/GenBank/DDBJ whole genome shotgun (WGS) entry which is preliminary data.</text>
</comment>
<dbReference type="SUPFAM" id="SSF51735">
    <property type="entry name" value="NAD(P)-binding Rossmann-fold domains"/>
    <property type="match status" value="1"/>
</dbReference>
<sequence>MKTPTNRLFRLQCRPQGQVTEQDLEWVEESIADIAEGQALIRTLYLSLDPTNRVWMSQLRSYIPPVELGAVMRGLGVGQVVESRRGDLPVGAIVLGFTGWQDYCVADDSVLEIPFTVLPDPLPAPLPAFLGVLGHTGISAFIGIELGDPQPGETVVVSAAGGAVGSIAGQLAKQRGARVVGIAGGAEKCRHLVEELGFDACVDRHSDNWRKQLDDATPEGIDVDFENVGGPIMDHVLGRLNIGARVSLCGLISEYDTYNDDGDQPGLRNANQLLMQRATLRGFIVTDHIDRYGEIIGKLAAALGEGSLMYDETIVEGLENARDTLNQALSGGTRGKAVIKVAPESSRGRWGEKA</sequence>
<keyword evidence="4" id="KW-1185">Reference proteome</keyword>
<dbReference type="InterPro" id="IPR011032">
    <property type="entry name" value="GroES-like_sf"/>
</dbReference>
<dbReference type="SMART" id="SM00829">
    <property type="entry name" value="PKS_ER"/>
    <property type="match status" value="1"/>
</dbReference>
<dbReference type="SUPFAM" id="SSF50129">
    <property type="entry name" value="GroES-like"/>
    <property type="match status" value="1"/>
</dbReference>
<dbReference type="PATRIC" id="fig|280871.6.peg.6010"/>
<evidence type="ECO:0000313" key="3">
    <source>
        <dbReference type="EMBL" id="KIU13612.1"/>
    </source>
</evidence>
<dbReference type="Proteomes" id="UP000032221">
    <property type="component" value="Unassembled WGS sequence"/>
</dbReference>
<dbReference type="InterPro" id="IPR041694">
    <property type="entry name" value="ADH_N_2"/>
</dbReference>
<dbReference type="AlphaFoldDB" id="A0A0D1L5P3"/>
<gene>
    <name evidence="3" type="ORF">TL10_28950</name>
</gene>
<evidence type="ECO:0000313" key="4">
    <source>
        <dbReference type="Proteomes" id="UP000032221"/>
    </source>
</evidence>
<dbReference type="Pfam" id="PF16884">
    <property type="entry name" value="ADH_N_2"/>
    <property type="match status" value="1"/>
</dbReference>
<accession>A0A0D1L5P3</accession>
<dbReference type="FunFam" id="3.40.50.720:FF:000121">
    <property type="entry name" value="Prostaglandin reductase 2"/>
    <property type="match status" value="1"/>
</dbReference>
<dbReference type="InterPro" id="IPR020843">
    <property type="entry name" value="ER"/>
</dbReference>
<name>A0A0D1L5P3_9MYCO</name>
<organism evidence="3 4">
    <name type="scientific">Mycolicibacterium llatzerense</name>
    <dbReference type="NCBI Taxonomy" id="280871"/>
    <lineage>
        <taxon>Bacteria</taxon>
        <taxon>Bacillati</taxon>
        <taxon>Actinomycetota</taxon>
        <taxon>Actinomycetes</taxon>
        <taxon>Mycobacteriales</taxon>
        <taxon>Mycobacteriaceae</taxon>
        <taxon>Mycolicibacterium</taxon>
    </lineage>
</organism>
<dbReference type="OrthoDB" id="9805663at2"/>
<dbReference type="InterPro" id="IPR013149">
    <property type="entry name" value="ADH-like_C"/>
</dbReference>
<dbReference type="InterPro" id="IPR045010">
    <property type="entry name" value="MDR_fam"/>
</dbReference>
<dbReference type="InterPro" id="IPR036291">
    <property type="entry name" value="NAD(P)-bd_dom_sf"/>
</dbReference>
<dbReference type="RefSeq" id="WP_043988367.1">
    <property type="nucleotide sequence ID" value="NZ_JXST01000077.1"/>
</dbReference>
<protein>
    <submittedName>
        <fullName evidence="3">NADP-dependent oxidoreductase</fullName>
    </submittedName>
</protein>
<dbReference type="PANTHER" id="PTHR43205:SF7">
    <property type="entry name" value="PROSTAGLANDIN REDUCTASE 1"/>
    <property type="match status" value="1"/>
</dbReference>
<keyword evidence="1" id="KW-0560">Oxidoreductase</keyword>
<dbReference type="Gene3D" id="3.90.180.10">
    <property type="entry name" value="Medium-chain alcohol dehydrogenases, catalytic domain"/>
    <property type="match status" value="1"/>
</dbReference>
<dbReference type="GO" id="GO:0016628">
    <property type="term" value="F:oxidoreductase activity, acting on the CH-CH group of donors, NAD or NADP as acceptor"/>
    <property type="evidence" value="ECO:0007669"/>
    <property type="project" value="InterPro"/>
</dbReference>
<dbReference type="PANTHER" id="PTHR43205">
    <property type="entry name" value="PROSTAGLANDIN REDUCTASE"/>
    <property type="match status" value="1"/>
</dbReference>